<dbReference type="KEGG" id="nta:107781787"/>
<dbReference type="RefSeq" id="XP_016458043.1">
    <property type="nucleotide sequence ID" value="XM_016602557.1"/>
</dbReference>
<dbReference type="AlphaFoldDB" id="A0A1S3Z0X1"/>
<proteinExistence type="predicted"/>
<organism evidence="2">
    <name type="scientific">Nicotiana tabacum</name>
    <name type="common">Common tobacco</name>
    <dbReference type="NCBI Taxonomy" id="4097"/>
    <lineage>
        <taxon>Eukaryota</taxon>
        <taxon>Viridiplantae</taxon>
        <taxon>Streptophyta</taxon>
        <taxon>Embryophyta</taxon>
        <taxon>Tracheophyta</taxon>
        <taxon>Spermatophyta</taxon>
        <taxon>Magnoliopsida</taxon>
        <taxon>eudicotyledons</taxon>
        <taxon>Gunneridae</taxon>
        <taxon>Pentapetalae</taxon>
        <taxon>asterids</taxon>
        <taxon>lamiids</taxon>
        <taxon>Solanales</taxon>
        <taxon>Solanaceae</taxon>
        <taxon>Nicotianoideae</taxon>
        <taxon>Nicotianeae</taxon>
        <taxon>Nicotiana</taxon>
    </lineage>
</organism>
<feature type="region of interest" description="Disordered" evidence="1">
    <location>
        <begin position="1"/>
        <end position="45"/>
    </location>
</feature>
<feature type="compositionally biased region" description="Basic and acidic residues" evidence="1">
    <location>
        <begin position="24"/>
        <end position="38"/>
    </location>
</feature>
<evidence type="ECO:0000313" key="2">
    <source>
        <dbReference type="RefSeq" id="XP_016458043.1"/>
    </source>
</evidence>
<accession>A0A1S3Z0X1</accession>
<dbReference type="PANTHER" id="PTHR33240:SF8">
    <property type="entry name" value="OS03G0439900 PROTEIN"/>
    <property type="match status" value="1"/>
</dbReference>
<gene>
    <name evidence="2" type="primary">LOC107781787</name>
</gene>
<reference evidence="2" key="1">
    <citation type="submission" date="2025-08" db="UniProtKB">
        <authorList>
            <consortium name="RefSeq"/>
        </authorList>
    </citation>
    <scope>IDENTIFICATION</scope>
</reference>
<evidence type="ECO:0000256" key="1">
    <source>
        <dbReference type="SAM" id="MobiDB-lite"/>
    </source>
</evidence>
<protein>
    <submittedName>
        <fullName evidence="2">Uncharacterized protein</fullName>
    </submittedName>
</protein>
<feature type="compositionally biased region" description="Polar residues" evidence="1">
    <location>
        <begin position="12"/>
        <end position="22"/>
    </location>
</feature>
<dbReference type="OrthoDB" id="1166630at2759"/>
<sequence length="300" mass="33917">MKRQHQKRSPGSAAQQGTTPTIHQDGRRASPHYKEGIFRPRTGTHQNAKRYAPLLSAHNFYVSPTEIVYALEKLGTKVKWPPKMRSYPNTKISDALCEFHQERGNKTEDYISLRQEVVNLLRQGHLKELLSDKGRTNSARGREHQGLPKLPSLASTINIIIGGDDDASIHGVKFTTTHKLKQFITYERYEELEESIIFDESNVDGLTFPHNYAIIITLHILDTDVKRIMVDDGSGACIIHPRALTQMRLEDKIVPRCITLTSFNNVVEQTSGKILLLILVGGVTLETNSTSWIRKLRTTP</sequence>
<name>A0A1S3Z0X1_TOBAC</name>
<dbReference type="PaxDb" id="4097-A0A1S3Z0X1"/>
<dbReference type="PANTHER" id="PTHR33240">
    <property type="entry name" value="OS08G0508500 PROTEIN"/>
    <property type="match status" value="1"/>
</dbReference>